<evidence type="ECO:0008006" key="4">
    <source>
        <dbReference type="Google" id="ProtNLM"/>
    </source>
</evidence>
<evidence type="ECO:0000313" key="2">
    <source>
        <dbReference type="EMBL" id="MBC5841782.1"/>
    </source>
</evidence>
<comment type="caution">
    <text evidence="2">The sequence shown here is derived from an EMBL/GenBank/DDBJ whole genome shotgun (WGS) entry which is preliminary data.</text>
</comment>
<organism evidence="2 3">
    <name type="scientific">Flavobacterium kayseriense</name>
    <dbReference type="NCBI Taxonomy" id="2764714"/>
    <lineage>
        <taxon>Bacteria</taxon>
        <taxon>Pseudomonadati</taxon>
        <taxon>Bacteroidota</taxon>
        <taxon>Flavobacteriia</taxon>
        <taxon>Flavobacteriales</taxon>
        <taxon>Flavobacteriaceae</taxon>
        <taxon>Flavobacterium</taxon>
    </lineage>
</organism>
<reference evidence="2 3" key="1">
    <citation type="submission" date="2020-08" db="EMBL/GenBank/DDBJ databases">
        <title>Description of novel Flavobacterium F-380 isolate.</title>
        <authorList>
            <person name="Saticioglu I.B."/>
            <person name="Duman M."/>
            <person name="Altun S."/>
        </authorList>
    </citation>
    <scope>NUCLEOTIDE SEQUENCE [LARGE SCALE GENOMIC DNA]</scope>
    <source>
        <strain evidence="2 3">F-380</strain>
    </source>
</reference>
<evidence type="ECO:0000313" key="3">
    <source>
        <dbReference type="Proteomes" id="UP000629963"/>
    </source>
</evidence>
<gene>
    <name evidence="2" type="ORF">H8R23_10225</name>
</gene>
<evidence type="ECO:0000256" key="1">
    <source>
        <dbReference type="SAM" id="SignalP"/>
    </source>
</evidence>
<proteinExistence type="predicted"/>
<sequence length="115" mass="13222">MKIKIIITSMIALFAFSSFKVTDISQKYMSVMKINESDLKKPKSHFSQAMVSCAKCHDCQNDNPIIQDSIRIIEQDDSINFKEKSFKVLKSKTKKVNKENTISTDVESTNNLKRR</sequence>
<dbReference type="Proteomes" id="UP000629963">
    <property type="component" value="Unassembled WGS sequence"/>
</dbReference>
<keyword evidence="3" id="KW-1185">Reference proteome</keyword>
<accession>A0ABR7J8F2</accession>
<feature type="signal peptide" evidence="1">
    <location>
        <begin position="1"/>
        <end position="20"/>
    </location>
</feature>
<name>A0ABR7J8F2_9FLAO</name>
<feature type="chain" id="PRO_5047484586" description="Cytochrome c domain-containing protein" evidence="1">
    <location>
        <begin position="21"/>
        <end position="115"/>
    </location>
</feature>
<dbReference type="EMBL" id="JACRUJ010000003">
    <property type="protein sequence ID" value="MBC5841782.1"/>
    <property type="molecule type" value="Genomic_DNA"/>
</dbReference>
<dbReference type="RefSeq" id="WP_187010283.1">
    <property type="nucleotide sequence ID" value="NZ_JACRUI010000003.1"/>
</dbReference>
<protein>
    <recommendedName>
        <fullName evidence="4">Cytochrome c domain-containing protein</fullName>
    </recommendedName>
</protein>
<keyword evidence="1" id="KW-0732">Signal</keyword>